<protein>
    <submittedName>
        <fullName evidence="2">Uncharacterized protein</fullName>
    </submittedName>
</protein>
<gene>
    <name evidence="2" type="ORF">E2562_016061</name>
</gene>
<proteinExistence type="predicted"/>
<keyword evidence="3" id="KW-1185">Reference proteome</keyword>
<evidence type="ECO:0000256" key="1">
    <source>
        <dbReference type="SAM" id="MobiDB-lite"/>
    </source>
</evidence>
<dbReference type="AlphaFoldDB" id="A0A6G1BL48"/>
<sequence length="66" mass="6981">MARQLLGHDKAGGKPGGSLSAAGTGGFGATRELQGRQRRCAGDVGRARQLAHGGGFSRWWRQFAEQ</sequence>
<feature type="compositionally biased region" description="Basic and acidic residues" evidence="1">
    <location>
        <begin position="1"/>
        <end position="12"/>
    </location>
</feature>
<dbReference type="EMBL" id="SPHZ02000012">
    <property type="protein sequence ID" value="KAF0888592.1"/>
    <property type="molecule type" value="Genomic_DNA"/>
</dbReference>
<name>A0A6G1BL48_9ORYZ</name>
<evidence type="ECO:0000313" key="3">
    <source>
        <dbReference type="Proteomes" id="UP000479710"/>
    </source>
</evidence>
<evidence type="ECO:0000313" key="2">
    <source>
        <dbReference type="EMBL" id="KAF0888592.1"/>
    </source>
</evidence>
<feature type="region of interest" description="Disordered" evidence="1">
    <location>
        <begin position="1"/>
        <end position="41"/>
    </location>
</feature>
<dbReference type="Proteomes" id="UP000479710">
    <property type="component" value="Unassembled WGS sequence"/>
</dbReference>
<accession>A0A6G1BL48</accession>
<reference evidence="2 3" key="1">
    <citation type="submission" date="2019-11" db="EMBL/GenBank/DDBJ databases">
        <title>Whole genome sequence of Oryza granulata.</title>
        <authorList>
            <person name="Li W."/>
        </authorList>
    </citation>
    <scope>NUCLEOTIDE SEQUENCE [LARGE SCALE GENOMIC DNA]</scope>
    <source>
        <strain evidence="3">cv. Menghai</strain>
        <tissue evidence="2">Leaf</tissue>
    </source>
</reference>
<organism evidence="2 3">
    <name type="scientific">Oryza meyeriana var. granulata</name>
    <dbReference type="NCBI Taxonomy" id="110450"/>
    <lineage>
        <taxon>Eukaryota</taxon>
        <taxon>Viridiplantae</taxon>
        <taxon>Streptophyta</taxon>
        <taxon>Embryophyta</taxon>
        <taxon>Tracheophyta</taxon>
        <taxon>Spermatophyta</taxon>
        <taxon>Magnoliopsida</taxon>
        <taxon>Liliopsida</taxon>
        <taxon>Poales</taxon>
        <taxon>Poaceae</taxon>
        <taxon>BOP clade</taxon>
        <taxon>Oryzoideae</taxon>
        <taxon>Oryzeae</taxon>
        <taxon>Oryzinae</taxon>
        <taxon>Oryza</taxon>
        <taxon>Oryza meyeriana</taxon>
    </lineage>
</organism>
<comment type="caution">
    <text evidence="2">The sequence shown here is derived from an EMBL/GenBank/DDBJ whole genome shotgun (WGS) entry which is preliminary data.</text>
</comment>